<dbReference type="Pfam" id="PF00005">
    <property type="entry name" value="ABC_tran"/>
    <property type="match status" value="1"/>
</dbReference>
<dbReference type="SUPFAM" id="SSF52540">
    <property type="entry name" value="P-loop containing nucleoside triphosphate hydrolases"/>
    <property type="match status" value="1"/>
</dbReference>
<dbReference type="PANTHER" id="PTHR24221:SF654">
    <property type="entry name" value="ATP-BINDING CASSETTE SUB-FAMILY B MEMBER 6"/>
    <property type="match status" value="1"/>
</dbReference>
<evidence type="ECO:0000256" key="3">
    <source>
        <dbReference type="ARBA" id="ARBA00022741"/>
    </source>
</evidence>
<evidence type="ECO:0000313" key="11">
    <source>
        <dbReference type="EMBL" id="MFC4306663.1"/>
    </source>
</evidence>
<evidence type="ECO:0000256" key="6">
    <source>
        <dbReference type="ARBA" id="ARBA00023136"/>
    </source>
</evidence>
<keyword evidence="3" id="KW-0547">Nucleotide-binding</keyword>
<evidence type="ECO:0000256" key="2">
    <source>
        <dbReference type="ARBA" id="ARBA00022692"/>
    </source>
</evidence>
<feature type="domain" description="ABC transmembrane type-1" evidence="10">
    <location>
        <begin position="18"/>
        <end position="299"/>
    </location>
</feature>
<evidence type="ECO:0000256" key="7">
    <source>
        <dbReference type="SAM" id="MobiDB-lite"/>
    </source>
</evidence>
<keyword evidence="12" id="KW-1185">Reference proteome</keyword>
<gene>
    <name evidence="11" type="ORF">ACFO1S_24900</name>
</gene>
<dbReference type="InterPro" id="IPR039421">
    <property type="entry name" value="Type_1_exporter"/>
</dbReference>
<dbReference type="InterPro" id="IPR011527">
    <property type="entry name" value="ABC1_TM_dom"/>
</dbReference>
<evidence type="ECO:0000256" key="1">
    <source>
        <dbReference type="ARBA" id="ARBA00004651"/>
    </source>
</evidence>
<dbReference type="PROSITE" id="PS50893">
    <property type="entry name" value="ABC_TRANSPORTER_2"/>
    <property type="match status" value="1"/>
</dbReference>
<dbReference type="SUPFAM" id="SSF90123">
    <property type="entry name" value="ABC transporter transmembrane region"/>
    <property type="match status" value="1"/>
</dbReference>
<protein>
    <submittedName>
        <fullName evidence="11">ABC transporter ATP-binding protein</fullName>
    </submittedName>
</protein>
<dbReference type="InterPro" id="IPR017871">
    <property type="entry name" value="ABC_transporter-like_CS"/>
</dbReference>
<dbReference type="InterPro" id="IPR027417">
    <property type="entry name" value="P-loop_NTPase"/>
</dbReference>
<evidence type="ECO:0000259" key="9">
    <source>
        <dbReference type="PROSITE" id="PS50893"/>
    </source>
</evidence>
<keyword evidence="5 8" id="KW-1133">Transmembrane helix</keyword>
<dbReference type="PROSITE" id="PS00211">
    <property type="entry name" value="ABC_TRANSPORTER_1"/>
    <property type="match status" value="1"/>
</dbReference>
<dbReference type="InterPro" id="IPR003593">
    <property type="entry name" value="AAA+_ATPase"/>
</dbReference>
<evidence type="ECO:0000259" key="10">
    <source>
        <dbReference type="PROSITE" id="PS50929"/>
    </source>
</evidence>
<sequence length="611" mass="66356">MIRRMLRVMGEDAPALRLLIALTVVCAVLQGVAFGLLVPLIQALLEGEFSRLWLWVGIETVILIGFGVLNYRTKLLGLTSSVALTSHLWQRLGDHISKLPLGWFNAEKVGSVSRLASAGVFNVTGFPTQMLGMLVNAFVTPAVVVALMFMFEWRLAFVALIAAPIVWGAYQGTVAIVDFVDRRTHSANTRTANRLIEFAQTQPVLRAFGRTAQGYKLLDDALVMQRKADNTMITWGGAIGDGIFRLTVQAAFTAILLTGIALTAGATIGPVELVALLILATRFVQPLMEGAAAGGAVRTVRNNLNRMDVVLGTEPLSEPSARVALGEPSVEFNDVRFGYDDREVLHGVTFAAAPRTMTALVGPSGSGKTTITRLVARFWDAGLGTVKVAGEDVRSMPVEQLMGQLSFVFQDVYLFSGTIRDNILMARPDATEDELNEAIRQARVDEIATRLAHGLDTQVGEGGSALSGGERQRVSIARAILKDAPIVLLDEATAALDAENEALVQEALNALTADRTLIVVAHRLQTIAAADQIVFLEHGVIVERGTHQELIDAGGRYADFWQERARSRGWRLGSKVLAPRRDDAAPSAYQSALASEPRYRRHSTRSQRDRE</sequence>
<dbReference type="PROSITE" id="PS50929">
    <property type="entry name" value="ABC_TM1F"/>
    <property type="match status" value="1"/>
</dbReference>
<dbReference type="SMART" id="SM00382">
    <property type="entry name" value="AAA"/>
    <property type="match status" value="1"/>
</dbReference>
<feature type="transmembrane region" description="Helical" evidence="8">
    <location>
        <begin position="157"/>
        <end position="180"/>
    </location>
</feature>
<dbReference type="Gene3D" id="3.40.50.300">
    <property type="entry name" value="P-loop containing nucleotide triphosphate hydrolases"/>
    <property type="match status" value="1"/>
</dbReference>
<dbReference type="Pfam" id="PF00664">
    <property type="entry name" value="ABC_membrane"/>
    <property type="match status" value="1"/>
</dbReference>
<dbReference type="Gene3D" id="1.20.1560.10">
    <property type="entry name" value="ABC transporter type 1, transmembrane domain"/>
    <property type="match status" value="1"/>
</dbReference>
<keyword evidence="4 11" id="KW-0067">ATP-binding</keyword>
<proteinExistence type="predicted"/>
<dbReference type="Proteomes" id="UP001595755">
    <property type="component" value="Unassembled WGS sequence"/>
</dbReference>
<feature type="transmembrane region" description="Helical" evidence="8">
    <location>
        <begin position="51"/>
        <end position="71"/>
    </location>
</feature>
<feature type="transmembrane region" description="Helical" evidence="8">
    <location>
        <begin position="254"/>
        <end position="279"/>
    </location>
</feature>
<accession>A0ABV8SIG3</accession>
<dbReference type="InterPro" id="IPR003439">
    <property type="entry name" value="ABC_transporter-like_ATP-bd"/>
</dbReference>
<dbReference type="PANTHER" id="PTHR24221">
    <property type="entry name" value="ATP-BINDING CASSETTE SUB-FAMILY B"/>
    <property type="match status" value="1"/>
</dbReference>
<evidence type="ECO:0000256" key="4">
    <source>
        <dbReference type="ARBA" id="ARBA00022840"/>
    </source>
</evidence>
<dbReference type="InterPro" id="IPR036640">
    <property type="entry name" value="ABC1_TM_sf"/>
</dbReference>
<feature type="domain" description="ABC transporter" evidence="9">
    <location>
        <begin position="330"/>
        <end position="563"/>
    </location>
</feature>
<dbReference type="GO" id="GO:0005524">
    <property type="term" value="F:ATP binding"/>
    <property type="evidence" value="ECO:0007669"/>
    <property type="project" value="UniProtKB-KW"/>
</dbReference>
<comment type="caution">
    <text evidence="11">The sequence shown here is derived from an EMBL/GenBank/DDBJ whole genome shotgun (WGS) entry which is preliminary data.</text>
</comment>
<evidence type="ECO:0000256" key="8">
    <source>
        <dbReference type="SAM" id="Phobius"/>
    </source>
</evidence>
<reference evidence="12" key="1">
    <citation type="journal article" date="2019" name="Int. J. Syst. Evol. Microbiol.">
        <title>The Global Catalogue of Microorganisms (GCM) 10K type strain sequencing project: providing services to taxonomists for standard genome sequencing and annotation.</title>
        <authorList>
            <consortium name="The Broad Institute Genomics Platform"/>
            <consortium name="The Broad Institute Genome Sequencing Center for Infectious Disease"/>
            <person name="Wu L."/>
            <person name="Ma J."/>
        </authorList>
    </citation>
    <scope>NUCLEOTIDE SEQUENCE [LARGE SCALE GENOMIC DNA]</scope>
    <source>
        <strain evidence="12">CGMCC 4.1641</strain>
    </source>
</reference>
<keyword evidence="2 8" id="KW-0812">Transmembrane</keyword>
<keyword evidence="6 8" id="KW-0472">Membrane</keyword>
<name>A0ABV8SIG3_9BACL</name>
<comment type="subcellular location">
    <subcellularLocation>
        <location evidence="1">Cell membrane</location>
        <topology evidence="1">Multi-pass membrane protein</topology>
    </subcellularLocation>
</comment>
<evidence type="ECO:0000256" key="5">
    <source>
        <dbReference type="ARBA" id="ARBA00022989"/>
    </source>
</evidence>
<dbReference type="EMBL" id="JBHSED010000065">
    <property type="protein sequence ID" value="MFC4306663.1"/>
    <property type="molecule type" value="Genomic_DNA"/>
</dbReference>
<feature type="region of interest" description="Disordered" evidence="7">
    <location>
        <begin position="581"/>
        <end position="611"/>
    </location>
</feature>
<organism evidence="11 12">
    <name type="scientific">Cohnella boryungensis</name>
    <dbReference type="NCBI Taxonomy" id="768479"/>
    <lineage>
        <taxon>Bacteria</taxon>
        <taxon>Bacillati</taxon>
        <taxon>Bacillota</taxon>
        <taxon>Bacilli</taxon>
        <taxon>Bacillales</taxon>
        <taxon>Paenibacillaceae</taxon>
        <taxon>Cohnella</taxon>
    </lineage>
</organism>
<feature type="transmembrane region" description="Helical" evidence="8">
    <location>
        <begin position="131"/>
        <end position="151"/>
    </location>
</feature>
<evidence type="ECO:0000313" key="12">
    <source>
        <dbReference type="Proteomes" id="UP001595755"/>
    </source>
</evidence>
<dbReference type="RefSeq" id="WP_204602318.1">
    <property type="nucleotide sequence ID" value="NZ_JBHSED010000065.1"/>
</dbReference>